<proteinExistence type="inferred from homology"/>
<evidence type="ECO:0000256" key="1">
    <source>
        <dbReference type="ARBA" id="ARBA00008987"/>
    </source>
</evidence>
<dbReference type="PRINTS" id="PR00421">
    <property type="entry name" value="THIOREDOXIN"/>
</dbReference>
<keyword evidence="2" id="KW-0813">Transport</keyword>
<dbReference type="Proteomes" id="UP000004367">
    <property type="component" value="Unassembled WGS sequence"/>
</dbReference>
<evidence type="ECO:0000256" key="3">
    <source>
        <dbReference type="ARBA" id="ARBA00022982"/>
    </source>
</evidence>
<comment type="similarity">
    <text evidence="1">Belongs to the thioredoxin family.</text>
</comment>
<feature type="compositionally biased region" description="Polar residues" evidence="7">
    <location>
        <begin position="122"/>
        <end position="131"/>
    </location>
</feature>
<dbReference type="OrthoDB" id="9790390at2"/>
<dbReference type="GO" id="GO:0015035">
    <property type="term" value="F:protein-disulfide reductase activity"/>
    <property type="evidence" value="ECO:0007669"/>
    <property type="project" value="UniProtKB-UniRule"/>
</dbReference>
<dbReference type="NCBIfam" id="TIGR01068">
    <property type="entry name" value="thioredoxin"/>
    <property type="match status" value="1"/>
</dbReference>
<dbReference type="GO" id="GO:0005829">
    <property type="term" value="C:cytosol"/>
    <property type="evidence" value="ECO:0007669"/>
    <property type="project" value="TreeGrafter"/>
</dbReference>
<dbReference type="PANTHER" id="PTHR45663:SF40">
    <property type="entry name" value="THIOREDOXIN 2"/>
    <property type="match status" value="1"/>
</dbReference>
<evidence type="ECO:0000256" key="6">
    <source>
        <dbReference type="NCBIfam" id="TIGR01068"/>
    </source>
</evidence>
<evidence type="ECO:0000256" key="2">
    <source>
        <dbReference type="ARBA" id="ARBA00022448"/>
    </source>
</evidence>
<evidence type="ECO:0000256" key="7">
    <source>
        <dbReference type="SAM" id="MobiDB-lite"/>
    </source>
</evidence>
<evidence type="ECO:0000256" key="4">
    <source>
        <dbReference type="ARBA" id="ARBA00023157"/>
    </source>
</evidence>
<evidence type="ECO:0000313" key="9">
    <source>
        <dbReference type="EMBL" id="GAB48508.1"/>
    </source>
</evidence>
<dbReference type="PANTHER" id="PTHR45663">
    <property type="entry name" value="GEO12009P1"/>
    <property type="match status" value="1"/>
</dbReference>
<protein>
    <recommendedName>
        <fullName evidence="6">Thioredoxin</fullName>
    </recommendedName>
</protein>
<evidence type="ECO:0000259" key="8">
    <source>
        <dbReference type="PROSITE" id="PS51352"/>
    </source>
</evidence>
<accession>H5US00</accession>
<dbReference type="InterPro" id="IPR017937">
    <property type="entry name" value="Thioredoxin_CS"/>
</dbReference>
<dbReference type="FunFam" id="3.40.30.10:FF:000155">
    <property type="entry name" value="Thioredoxin"/>
    <property type="match status" value="1"/>
</dbReference>
<dbReference type="eggNOG" id="COG3118">
    <property type="taxonomic scope" value="Bacteria"/>
</dbReference>
<dbReference type="AlphaFoldDB" id="H5US00"/>
<organism evidence="9 10">
    <name type="scientific">Mobilicoccus pelagius NBRC 104925</name>
    <dbReference type="NCBI Taxonomy" id="1089455"/>
    <lineage>
        <taxon>Bacteria</taxon>
        <taxon>Bacillati</taxon>
        <taxon>Actinomycetota</taxon>
        <taxon>Actinomycetes</taxon>
        <taxon>Micrococcales</taxon>
        <taxon>Dermatophilaceae</taxon>
        <taxon>Mobilicoccus</taxon>
    </lineage>
</organism>
<feature type="domain" description="Thioredoxin" evidence="8">
    <location>
        <begin position="1"/>
        <end position="105"/>
    </location>
</feature>
<dbReference type="PROSITE" id="PS51352">
    <property type="entry name" value="THIOREDOXIN_2"/>
    <property type="match status" value="1"/>
</dbReference>
<dbReference type="PROSITE" id="PS00194">
    <property type="entry name" value="THIOREDOXIN_1"/>
    <property type="match status" value="1"/>
</dbReference>
<keyword evidence="5" id="KW-0676">Redox-active center</keyword>
<dbReference type="Pfam" id="PF00085">
    <property type="entry name" value="Thioredoxin"/>
    <property type="match status" value="1"/>
</dbReference>
<sequence>MTTTALTTANFDETMQSSEIVLIDFWASWCGPCRNFAPIFEAASEKHPDVTFAKVDTDAEQELAAAANISSIPTIMAIRQGIPVFAQPGALPAEALEDIIGQVRALDMEDVRRQMEAATKEAQVTQGSADPTSVPGGTQGTPGVDHPDANGAIV</sequence>
<keyword evidence="4" id="KW-1015">Disulfide bond</keyword>
<dbReference type="InterPro" id="IPR005746">
    <property type="entry name" value="Thioredoxin"/>
</dbReference>
<gene>
    <name evidence="9" type="primary">trxA</name>
    <name evidence="9" type="ORF">MOPEL_073_01490</name>
</gene>
<dbReference type="RefSeq" id="WP_009482406.1">
    <property type="nucleotide sequence ID" value="NZ_BAFE01000052.1"/>
</dbReference>
<dbReference type="CDD" id="cd02947">
    <property type="entry name" value="TRX_family"/>
    <property type="match status" value="1"/>
</dbReference>
<dbReference type="InterPro" id="IPR036249">
    <property type="entry name" value="Thioredoxin-like_sf"/>
</dbReference>
<dbReference type="EMBL" id="BAFE01000052">
    <property type="protein sequence ID" value="GAB48508.1"/>
    <property type="molecule type" value="Genomic_DNA"/>
</dbReference>
<name>H5US00_9MICO</name>
<reference evidence="9 10" key="1">
    <citation type="submission" date="2012-02" db="EMBL/GenBank/DDBJ databases">
        <title>Whole genome shotgun sequence of Mobilicoccus pelagius NBRC 104925.</title>
        <authorList>
            <person name="Yoshida Y."/>
            <person name="Hosoyama A."/>
            <person name="Tsuchikane K."/>
            <person name="Katsumata H."/>
            <person name="Yamazaki S."/>
            <person name="Fujita N."/>
        </authorList>
    </citation>
    <scope>NUCLEOTIDE SEQUENCE [LARGE SCALE GENOMIC DNA]</scope>
    <source>
        <strain evidence="9 10">NBRC 104925</strain>
    </source>
</reference>
<keyword evidence="3" id="KW-0249">Electron transport</keyword>
<feature type="region of interest" description="Disordered" evidence="7">
    <location>
        <begin position="117"/>
        <end position="154"/>
    </location>
</feature>
<dbReference type="InterPro" id="IPR013766">
    <property type="entry name" value="Thioredoxin_domain"/>
</dbReference>
<dbReference type="STRING" id="1089455.MOPEL_073_01490"/>
<comment type="caution">
    <text evidence="9">The sequence shown here is derived from an EMBL/GenBank/DDBJ whole genome shotgun (WGS) entry which is preliminary data.</text>
</comment>
<dbReference type="SUPFAM" id="SSF52833">
    <property type="entry name" value="Thioredoxin-like"/>
    <property type="match status" value="1"/>
</dbReference>
<evidence type="ECO:0000256" key="5">
    <source>
        <dbReference type="ARBA" id="ARBA00023284"/>
    </source>
</evidence>
<evidence type="ECO:0000313" key="10">
    <source>
        <dbReference type="Proteomes" id="UP000004367"/>
    </source>
</evidence>
<keyword evidence="10" id="KW-1185">Reference proteome</keyword>
<dbReference type="Gene3D" id="3.40.30.10">
    <property type="entry name" value="Glutaredoxin"/>
    <property type="match status" value="1"/>
</dbReference>